<organism evidence="2 3">
    <name type="scientific">Ferrovibrio terrae</name>
    <dbReference type="NCBI Taxonomy" id="2594003"/>
    <lineage>
        <taxon>Bacteria</taxon>
        <taxon>Pseudomonadati</taxon>
        <taxon>Pseudomonadota</taxon>
        <taxon>Alphaproteobacteria</taxon>
        <taxon>Rhodospirillales</taxon>
        <taxon>Rhodospirillaceae</taxon>
        <taxon>Ferrovibrio</taxon>
    </lineage>
</organism>
<accession>A0A516GYS1</accession>
<dbReference type="Proteomes" id="UP000317496">
    <property type="component" value="Chromosome"/>
</dbReference>
<reference evidence="2 3" key="1">
    <citation type="submission" date="2019-07" db="EMBL/GenBank/DDBJ databases">
        <title>Genome sequencing for Ferrovibrio sp. K5.</title>
        <authorList>
            <person name="Park S.-J."/>
        </authorList>
    </citation>
    <scope>NUCLEOTIDE SEQUENCE [LARGE SCALE GENOMIC DNA]</scope>
    <source>
        <strain evidence="2 3">K5</strain>
    </source>
</reference>
<keyword evidence="1" id="KW-0472">Membrane</keyword>
<gene>
    <name evidence="2" type="ORF">FNB15_05040</name>
</gene>
<dbReference type="InterPro" id="IPR016936">
    <property type="entry name" value="UCP029693"/>
</dbReference>
<dbReference type="AlphaFoldDB" id="A0A516GYS1"/>
<proteinExistence type="predicted"/>
<evidence type="ECO:0000256" key="1">
    <source>
        <dbReference type="SAM" id="Phobius"/>
    </source>
</evidence>
<dbReference type="OrthoDB" id="7594726at2"/>
<sequence length="321" mass="36075">MTMDTAASRSAFTAWLRSRWLPVTVIAVVLVFGLYYPVGMLIAHKIDDRMDYEVPAAELPAGGSRTVAMAAALIDREVNRNGWVANDPFFMPGSMLDNMPNYQLGMIHALGRFAFQLVDQIGRTRGSSQTDRDLQEAAGLLQYSGTKWIFDFSTSLLPTAKSEEQYRKARASLLNYNQRLSTGNAVFERRADNLQATLERIALDIGSASAAIDRRIQDGNATFIDWEADDVFYSVKGQMYAYYLILRELKQDYPNLVRDRELAGTWDQMLASFAAGASLKPLVVWNAKPDAFILPNHLGSTGFYVERSRTQIYEIINILQK</sequence>
<feature type="transmembrane region" description="Helical" evidence="1">
    <location>
        <begin position="20"/>
        <end position="43"/>
    </location>
</feature>
<evidence type="ECO:0000313" key="3">
    <source>
        <dbReference type="Proteomes" id="UP000317496"/>
    </source>
</evidence>
<name>A0A516GYS1_9PROT</name>
<dbReference type="EMBL" id="CP041636">
    <property type="protein sequence ID" value="QDO96683.1"/>
    <property type="molecule type" value="Genomic_DNA"/>
</dbReference>
<evidence type="ECO:0000313" key="2">
    <source>
        <dbReference type="EMBL" id="QDO96683.1"/>
    </source>
</evidence>
<protein>
    <submittedName>
        <fullName evidence="2">DUF2333 family protein</fullName>
    </submittedName>
</protein>
<keyword evidence="3" id="KW-1185">Reference proteome</keyword>
<keyword evidence="1" id="KW-1133">Transmembrane helix</keyword>
<keyword evidence="1" id="KW-0812">Transmembrane</keyword>
<dbReference type="KEGG" id="fer:FNB15_05040"/>
<dbReference type="Pfam" id="PF10095">
    <property type="entry name" value="DUF2333"/>
    <property type="match status" value="1"/>
</dbReference>